<proteinExistence type="predicted"/>
<feature type="region of interest" description="Disordered" evidence="1">
    <location>
        <begin position="1"/>
        <end position="30"/>
    </location>
</feature>
<evidence type="ECO:0000313" key="2">
    <source>
        <dbReference type="EMBL" id="MCQ4841697.1"/>
    </source>
</evidence>
<name>A0ABT1S425_9FIRM</name>
<evidence type="ECO:0000313" key="3">
    <source>
        <dbReference type="Proteomes" id="UP001524473"/>
    </source>
</evidence>
<reference evidence="2 3" key="1">
    <citation type="submission" date="2022-06" db="EMBL/GenBank/DDBJ databases">
        <title>Isolation of gut microbiota from human fecal samples.</title>
        <authorList>
            <person name="Pamer E.G."/>
            <person name="Barat B."/>
            <person name="Waligurski E."/>
            <person name="Medina S."/>
            <person name="Paddock L."/>
            <person name="Mostad J."/>
        </authorList>
    </citation>
    <scope>NUCLEOTIDE SEQUENCE [LARGE SCALE GENOMIC DNA]</scope>
    <source>
        <strain evidence="2 3">DFI.9.73</strain>
    </source>
</reference>
<protein>
    <submittedName>
        <fullName evidence="2">Uncharacterized protein</fullName>
    </submittedName>
</protein>
<comment type="caution">
    <text evidence="2">The sequence shown here is derived from an EMBL/GenBank/DDBJ whole genome shotgun (WGS) entry which is preliminary data.</text>
</comment>
<dbReference type="Proteomes" id="UP001524473">
    <property type="component" value="Unassembled WGS sequence"/>
</dbReference>
<accession>A0ABT1S425</accession>
<evidence type="ECO:0000256" key="1">
    <source>
        <dbReference type="SAM" id="MobiDB-lite"/>
    </source>
</evidence>
<dbReference type="EMBL" id="JANFZH010000065">
    <property type="protein sequence ID" value="MCQ4841697.1"/>
    <property type="molecule type" value="Genomic_DNA"/>
</dbReference>
<sequence>MVFEISFSHGAGGAPGSGQGREKGKRKNRKAEHLISFEKETFAFPEIYFVFLL</sequence>
<dbReference type="RefSeq" id="WP_256192414.1">
    <property type="nucleotide sequence ID" value="NZ_JANFZG010000070.1"/>
</dbReference>
<organism evidence="2 3">
    <name type="scientific">Neglectibacter timonensis</name>
    <dbReference type="NCBI Taxonomy" id="1776382"/>
    <lineage>
        <taxon>Bacteria</taxon>
        <taxon>Bacillati</taxon>
        <taxon>Bacillota</taxon>
        <taxon>Clostridia</taxon>
        <taxon>Eubacteriales</taxon>
        <taxon>Oscillospiraceae</taxon>
        <taxon>Neglectibacter</taxon>
    </lineage>
</organism>
<gene>
    <name evidence="2" type="ORF">NE695_17435</name>
</gene>
<keyword evidence="3" id="KW-1185">Reference proteome</keyword>
<feature type="compositionally biased region" description="Gly residues" evidence="1">
    <location>
        <begin position="10"/>
        <end position="19"/>
    </location>
</feature>